<evidence type="ECO:0000256" key="2">
    <source>
        <dbReference type="ARBA" id="ARBA00008536"/>
    </source>
</evidence>
<dbReference type="InterPro" id="IPR001220">
    <property type="entry name" value="Legume_lectin_dom"/>
</dbReference>
<proteinExistence type="inferred from homology"/>
<protein>
    <recommendedName>
        <fullName evidence="19">Protein kinase domain-containing protein</fullName>
    </recommendedName>
</protein>
<dbReference type="GO" id="GO:0002229">
    <property type="term" value="P:defense response to oomycetes"/>
    <property type="evidence" value="ECO:0007669"/>
    <property type="project" value="UniProtKB-ARBA"/>
</dbReference>
<evidence type="ECO:0000256" key="4">
    <source>
        <dbReference type="ARBA" id="ARBA00022475"/>
    </source>
</evidence>
<dbReference type="GO" id="GO:0005886">
    <property type="term" value="C:plasma membrane"/>
    <property type="evidence" value="ECO:0007669"/>
    <property type="project" value="UniProtKB-SubCell"/>
</dbReference>
<evidence type="ECO:0000313" key="21">
    <source>
        <dbReference type="Proteomes" id="UP000077202"/>
    </source>
</evidence>
<keyword evidence="21" id="KW-1185">Reference proteome</keyword>
<dbReference type="GO" id="GO:0005524">
    <property type="term" value="F:ATP binding"/>
    <property type="evidence" value="ECO:0007669"/>
    <property type="project" value="UniProtKB-UniRule"/>
</dbReference>
<sequence>MAALILGFFEQMEQDGMFVLNSTSFNQSLLLSGFAHVVNGSLSLIPEASVTSESPIDPSQKAGVAYYEKPVKLLDHGSKSTASFSTSFKFREIPQSYNSPNNFLGDGMTFAIAPWKNWIGGTGRRLGLYPTGSTQSKLVAIEYDNFPNGEYNDPNYTHIGVNLDRNGTSRKVGTSSILQRNIWTGDPMWSWIDYNGSTKELEVRLSNSSTRPDSAVLNYNIDLLGHLDEEMWVGFSGASGDSYSYIYIDWWEFNSFGLPQKKGRKIEGLIVGCAVGGGFAIAVTGFSVFLLLLRKKRREEAEYRAEDELRQMPGMPDHFSYKQLSAATRAFSESSKLGEGGFGSVYKGTLVSSGTMVAVKRVKADSKQGMREFLAEVSIISQLRHRNVVQLMGYCRERGKLLLVYELLPNGSLDKALFHATSAEHVIDWSQRMKILYGLASALHYLHQGWRQQVIHRDVKSSNIMLDDEFNAKLGDFGLARLVDHSKNATTTLVAGTYGYIAPEASVTGKFTDKTDVYAFGAVALELATGRRAFDGTAAEDDEHLVDMVWKRLSDGQLISVVDRRLEGKFDVVELEIVLMMGLLCSHPDHRSRPSMRQVVQVLAGDAPVPPIPASKPSPVFSTIGRAITLKDLQGSTSSTMELEPNTGSSSWTNNSSSLSRSSASFTRLRP</sequence>
<comment type="similarity">
    <text evidence="3">In the C-terminal section; belongs to the protein kinase superfamily. Ser/Thr protein kinase family.</text>
</comment>
<dbReference type="GO" id="GO:0030246">
    <property type="term" value="F:carbohydrate binding"/>
    <property type="evidence" value="ECO:0007669"/>
    <property type="project" value="UniProtKB-KW"/>
</dbReference>
<keyword evidence="5" id="KW-0808">Transferase</keyword>
<feature type="region of interest" description="Disordered" evidence="17">
    <location>
        <begin position="635"/>
        <end position="671"/>
    </location>
</feature>
<evidence type="ECO:0000256" key="10">
    <source>
        <dbReference type="ARBA" id="ARBA00022777"/>
    </source>
</evidence>
<keyword evidence="13 18" id="KW-0472">Membrane</keyword>
<dbReference type="InterPro" id="IPR017441">
    <property type="entry name" value="Protein_kinase_ATP_BS"/>
</dbReference>
<comment type="subcellular location">
    <subcellularLocation>
        <location evidence="1">Cell membrane</location>
        <topology evidence="1">Single-pass type I membrane protein</topology>
    </subcellularLocation>
</comment>
<evidence type="ECO:0000313" key="20">
    <source>
        <dbReference type="EMBL" id="OAE27508.1"/>
    </source>
</evidence>
<feature type="transmembrane region" description="Helical" evidence="18">
    <location>
        <begin position="269"/>
        <end position="293"/>
    </location>
</feature>
<evidence type="ECO:0000256" key="15">
    <source>
        <dbReference type="ARBA" id="ARBA00023180"/>
    </source>
</evidence>
<dbReference type="InterPro" id="IPR013320">
    <property type="entry name" value="ConA-like_dom_sf"/>
</dbReference>
<evidence type="ECO:0000256" key="9">
    <source>
        <dbReference type="ARBA" id="ARBA00022741"/>
    </source>
</evidence>
<gene>
    <name evidence="20" type="ORF">AXG93_3857s1060</name>
</gene>
<dbReference type="Pfam" id="PF00069">
    <property type="entry name" value="Pkinase"/>
    <property type="match status" value="1"/>
</dbReference>
<evidence type="ECO:0000256" key="6">
    <source>
        <dbReference type="ARBA" id="ARBA00022692"/>
    </source>
</evidence>
<keyword evidence="7" id="KW-0732">Signal</keyword>
<evidence type="ECO:0000259" key="19">
    <source>
        <dbReference type="PROSITE" id="PS50011"/>
    </source>
</evidence>
<evidence type="ECO:0000256" key="16">
    <source>
        <dbReference type="PROSITE-ProRule" id="PRU10141"/>
    </source>
</evidence>
<evidence type="ECO:0000256" key="7">
    <source>
        <dbReference type="ARBA" id="ARBA00022729"/>
    </source>
</evidence>
<organism evidence="20 21">
    <name type="scientific">Marchantia polymorpha subsp. ruderalis</name>
    <dbReference type="NCBI Taxonomy" id="1480154"/>
    <lineage>
        <taxon>Eukaryota</taxon>
        <taxon>Viridiplantae</taxon>
        <taxon>Streptophyta</taxon>
        <taxon>Embryophyta</taxon>
        <taxon>Marchantiophyta</taxon>
        <taxon>Marchantiopsida</taxon>
        <taxon>Marchantiidae</taxon>
        <taxon>Marchantiales</taxon>
        <taxon>Marchantiaceae</taxon>
        <taxon>Marchantia</taxon>
    </lineage>
</organism>
<dbReference type="GO" id="GO:0004672">
    <property type="term" value="F:protein kinase activity"/>
    <property type="evidence" value="ECO:0007669"/>
    <property type="project" value="InterPro"/>
</dbReference>
<feature type="binding site" evidence="16">
    <location>
        <position position="360"/>
    </location>
    <ligand>
        <name>ATP</name>
        <dbReference type="ChEBI" id="CHEBI:30616"/>
    </ligand>
</feature>
<dbReference type="SUPFAM" id="SSF49899">
    <property type="entry name" value="Concanavalin A-like lectins/glucanases"/>
    <property type="match status" value="1"/>
</dbReference>
<dbReference type="PANTHER" id="PTHR27007">
    <property type="match status" value="1"/>
</dbReference>
<dbReference type="Pfam" id="PF00139">
    <property type="entry name" value="Lectin_legB"/>
    <property type="match status" value="1"/>
</dbReference>
<dbReference type="Gene3D" id="1.10.510.10">
    <property type="entry name" value="Transferase(Phosphotransferase) domain 1"/>
    <property type="match status" value="1"/>
</dbReference>
<dbReference type="SUPFAM" id="SSF56112">
    <property type="entry name" value="Protein kinase-like (PK-like)"/>
    <property type="match status" value="1"/>
</dbReference>
<dbReference type="PROSITE" id="PS00107">
    <property type="entry name" value="PROTEIN_KINASE_ATP"/>
    <property type="match status" value="1"/>
</dbReference>
<dbReference type="EMBL" id="LVLJ01001867">
    <property type="protein sequence ID" value="OAE27508.1"/>
    <property type="molecule type" value="Genomic_DNA"/>
</dbReference>
<evidence type="ECO:0000256" key="17">
    <source>
        <dbReference type="SAM" id="MobiDB-lite"/>
    </source>
</evidence>
<dbReference type="AlphaFoldDB" id="A0A176W386"/>
<dbReference type="PROSITE" id="PS00108">
    <property type="entry name" value="PROTEIN_KINASE_ST"/>
    <property type="match status" value="1"/>
</dbReference>
<feature type="domain" description="Protein kinase" evidence="19">
    <location>
        <begin position="331"/>
        <end position="621"/>
    </location>
</feature>
<dbReference type="InterPro" id="IPR011009">
    <property type="entry name" value="Kinase-like_dom_sf"/>
</dbReference>
<keyword evidence="8" id="KW-0430">Lectin</keyword>
<keyword evidence="12 18" id="KW-1133">Transmembrane helix</keyword>
<comment type="similarity">
    <text evidence="2">In the N-terminal section; belongs to the leguminous lectin family.</text>
</comment>
<reference evidence="20" key="1">
    <citation type="submission" date="2016-03" db="EMBL/GenBank/DDBJ databases">
        <title>Mechanisms controlling the formation of the plant cell surface in tip-growing cells are functionally conserved among land plants.</title>
        <authorList>
            <person name="Honkanen S."/>
            <person name="Jones V.A."/>
            <person name="Morieri G."/>
            <person name="Champion C."/>
            <person name="Hetherington A.J."/>
            <person name="Kelly S."/>
            <person name="Saint-Marcoux D."/>
            <person name="Proust H."/>
            <person name="Prescott H."/>
            <person name="Dolan L."/>
        </authorList>
    </citation>
    <scope>NUCLEOTIDE SEQUENCE [LARGE SCALE GENOMIC DNA]</scope>
    <source>
        <tissue evidence="20">Whole gametophyte</tissue>
    </source>
</reference>
<keyword evidence="10" id="KW-0418">Kinase</keyword>
<evidence type="ECO:0000256" key="12">
    <source>
        <dbReference type="ARBA" id="ARBA00022989"/>
    </source>
</evidence>
<evidence type="ECO:0000256" key="3">
    <source>
        <dbReference type="ARBA" id="ARBA00010217"/>
    </source>
</evidence>
<evidence type="ECO:0000256" key="13">
    <source>
        <dbReference type="ARBA" id="ARBA00023136"/>
    </source>
</evidence>
<keyword evidence="14" id="KW-0675">Receptor</keyword>
<keyword evidence="9 16" id="KW-0547">Nucleotide-binding</keyword>
<dbReference type="InterPro" id="IPR008271">
    <property type="entry name" value="Ser/Thr_kinase_AS"/>
</dbReference>
<dbReference type="Gene3D" id="3.30.200.20">
    <property type="entry name" value="Phosphorylase Kinase, domain 1"/>
    <property type="match status" value="1"/>
</dbReference>
<accession>A0A176W386</accession>
<evidence type="ECO:0000256" key="5">
    <source>
        <dbReference type="ARBA" id="ARBA00022679"/>
    </source>
</evidence>
<keyword evidence="4" id="KW-1003">Cell membrane</keyword>
<evidence type="ECO:0000256" key="1">
    <source>
        <dbReference type="ARBA" id="ARBA00004251"/>
    </source>
</evidence>
<dbReference type="Proteomes" id="UP000077202">
    <property type="component" value="Unassembled WGS sequence"/>
</dbReference>
<dbReference type="Gene3D" id="2.60.120.200">
    <property type="match status" value="1"/>
</dbReference>
<evidence type="ECO:0000256" key="18">
    <source>
        <dbReference type="SAM" id="Phobius"/>
    </source>
</evidence>
<dbReference type="PROSITE" id="PS50011">
    <property type="entry name" value="PROTEIN_KINASE_DOM"/>
    <property type="match status" value="1"/>
</dbReference>
<comment type="caution">
    <text evidence="20">The sequence shown here is derived from an EMBL/GenBank/DDBJ whole genome shotgun (WGS) entry which is preliminary data.</text>
</comment>
<dbReference type="InterPro" id="IPR000719">
    <property type="entry name" value="Prot_kinase_dom"/>
</dbReference>
<evidence type="ECO:0000256" key="14">
    <source>
        <dbReference type="ARBA" id="ARBA00023170"/>
    </source>
</evidence>
<keyword evidence="11 16" id="KW-0067">ATP-binding</keyword>
<dbReference type="InterPro" id="IPR050528">
    <property type="entry name" value="L-type_Lectin-RKs"/>
</dbReference>
<dbReference type="FunFam" id="1.10.510.10:FF:000240">
    <property type="entry name" value="Lectin-domain containing receptor kinase A4.3"/>
    <property type="match status" value="1"/>
</dbReference>
<dbReference type="SMART" id="SM00220">
    <property type="entry name" value="S_TKc"/>
    <property type="match status" value="1"/>
</dbReference>
<name>A0A176W386_MARPO</name>
<feature type="compositionally biased region" description="Low complexity" evidence="17">
    <location>
        <begin position="646"/>
        <end position="671"/>
    </location>
</feature>
<evidence type="ECO:0000256" key="11">
    <source>
        <dbReference type="ARBA" id="ARBA00022840"/>
    </source>
</evidence>
<keyword evidence="6 18" id="KW-0812">Transmembrane</keyword>
<dbReference type="FunFam" id="3.30.200.20:FF:000168">
    <property type="entry name" value="L-type lectin-domain containing receptor kinase IX.1"/>
    <property type="match status" value="1"/>
</dbReference>
<dbReference type="CDD" id="cd14066">
    <property type="entry name" value="STKc_IRAK"/>
    <property type="match status" value="1"/>
</dbReference>
<evidence type="ECO:0000256" key="8">
    <source>
        <dbReference type="ARBA" id="ARBA00022734"/>
    </source>
</evidence>
<dbReference type="CDD" id="cd06899">
    <property type="entry name" value="lectin_legume_LecRK_Arcelin_ConA"/>
    <property type="match status" value="1"/>
</dbReference>
<keyword evidence="15" id="KW-0325">Glycoprotein</keyword>